<protein>
    <submittedName>
        <fullName evidence="1">SAM-dependent methyltransferase</fullName>
    </submittedName>
</protein>
<dbReference type="AlphaFoldDB" id="A0A939TAB2"/>
<evidence type="ECO:0000313" key="1">
    <source>
        <dbReference type="EMBL" id="MBO2455214.1"/>
    </source>
</evidence>
<comment type="caution">
    <text evidence="1">The sequence shown here is derived from an EMBL/GenBank/DDBJ whole genome shotgun (WGS) entry which is preliminary data.</text>
</comment>
<accession>A0A939TAB2</accession>
<dbReference type="Pfam" id="PF04672">
    <property type="entry name" value="Methyltransf_19"/>
    <property type="match status" value="1"/>
</dbReference>
<dbReference type="GO" id="GO:0008168">
    <property type="term" value="F:methyltransferase activity"/>
    <property type="evidence" value="ECO:0007669"/>
    <property type="project" value="UniProtKB-KW"/>
</dbReference>
<reference evidence="1" key="1">
    <citation type="submission" date="2021-03" db="EMBL/GenBank/DDBJ databases">
        <authorList>
            <person name="Kanchanasin P."/>
            <person name="Saeng-In P."/>
            <person name="Phongsopitanun W."/>
            <person name="Yuki M."/>
            <person name="Kudo T."/>
            <person name="Ohkuma M."/>
            <person name="Tanasupawat S."/>
        </authorList>
    </citation>
    <scope>NUCLEOTIDE SEQUENCE</scope>
    <source>
        <strain evidence="1">GKU 128</strain>
    </source>
</reference>
<sequence>MTGDETERASRAGINTNVPHAPRIWNYWVGGKDNYAADREVGDRMAEMYPEIVHLARADRAFLGRAVRYLAGEAGVEQFLDIGTGLPTASNTHEVAQTLNPRSRVVYVDNDPLVLTHARAVLGGTPEGATAYIEADLHDPGRILREAAATLDFDKPVALMLLGVLIYVPETQRAYEVVRELVDAVPPGSHLVIAHSTSEVYGEATEKVVAHRNQFVKPAMTLRSGAEIERFFEGLELLEPGVVSCSRWRPDPTEIGEVRDVDEFAGVARKP</sequence>
<dbReference type="Gene3D" id="3.40.50.150">
    <property type="entry name" value="Vaccinia Virus protein VP39"/>
    <property type="match status" value="1"/>
</dbReference>
<dbReference type="SUPFAM" id="SSF53335">
    <property type="entry name" value="S-adenosyl-L-methionine-dependent methyltransferases"/>
    <property type="match status" value="1"/>
</dbReference>
<keyword evidence="2" id="KW-1185">Reference proteome</keyword>
<evidence type="ECO:0000313" key="2">
    <source>
        <dbReference type="Proteomes" id="UP000669179"/>
    </source>
</evidence>
<organism evidence="1 2">
    <name type="scientific">Actinomadura barringtoniae</name>
    <dbReference type="NCBI Taxonomy" id="1427535"/>
    <lineage>
        <taxon>Bacteria</taxon>
        <taxon>Bacillati</taxon>
        <taxon>Actinomycetota</taxon>
        <taxon>Actinomycetes</taxon>
        <taxon>Streptosporangiales</taxon>
        <taxon>Thermomonosporaceae</taxon>
        <taxon>Actinomadura</taxon>
    </lineage>
</organism>
<gene>
    <name evidence="1" type="ORF">J4573_49570</name>
</gene>
<dbReference type="GO" id="GO:0032259">
    <property type="term" value="P:methylation"/>
    <property type="evidence" value="ECO:0007669"/>
    <property type="project" value="UniProtKB-KW"/>
</dbReference>
<dbReference type="RefSeq" id="WP_208263443.1">
    <property type="nucleotide sequence ID" value="NZ_JAGEOJ010000034.1"/>
</dbReference>
<keyword evidence="1" id="KW-0489">Methyltransferase</keyword>
<dbReference type="InterPro" id="IPR029063">
    <property type="entry name" value="SAM-dependent_MTases_sf"/>
</dbReference>
<name>A0A939TAB2_9ACTN</name>
<dbReference type="Proteomes" id="UP000669179">
    <property type="component" value="Unassembled WGS sequence"/>
</dbReference>
<keyword evidence="1" id="KW-0808">Transferase</keyword>
<dbReference type="InterPro" id="IPR006764">
    <property type="entry name" value="SAM_dep_MeTrfase_SAV2177_type"/>
</dbReference>
<dbReference type="PIRSF" id="PIRSF017393">
    <property type="entry name" value="MTase_SAV2177"/>
    <property type="match status" value="1"/>
</dbReference>
<proteinExistence type="predicted"/>
<dbReference type="EMBL" id="JAGEOJ010000034">
    <property type="protein sequence ID" value="MBO2455214.1"/>
    <property type="molecule type" value="Genomic_DNA"/>
</dbReference>